<dbReference type="PROSITE" id="PS51733">
    <property type="entry name" value="BPL_LPL_CATALYTIC"/>
    <property type="match status" value="1"/>
</dbReference>
<dbReference type="HOGENOM" id="CLU_098639_0_0_0"/>
<dbReference type="KEGG" id="saci:Sinac_6534"/>
<dbReference type="PANTHER" id="PTHR43679">
    <property type="entry name" value="OCTANOYLTRANSFERASE LIPM-RELATED"/>
    <property type="match status" value="1"/>
</dbReference>
<dbReference type="InterPro" id="IPR045864">
    <property type="entry name" value="aa-tRNA-synth_II/BPL/LPL"/>
</dbReference>
<proteinExistence type="predicted"/>
<feature type="domain" description="BPL/LPL catalytic" evidence="1">
    <location>
        <begin position="28"/>
        <end position="204"/>
    </location>
</feature>
<dbReference type="OrthoDB" id="9788148at2"/>
<dbReference type="STRING" id="886293.Sinac_6534"/>
<dbReference type="EMBL" id="CP003364">
    <property type="protein sequence ID" value="AGA30609.1"/>
    <property type="molecule type" value="Genomic_DNA"/>
</dbReference>
<gene>
    <name evidence="2" type="ordered locus">Sinac_6534</name>
</gene>
<dbReference type="eggNOG" id="COG0095">
    <property type="taxonomic scope" value="Bacteria"/>
</dbReference>
<dbReference type="AlphaFoldDB" id="L0DMJ7"/>
<dbReference type="RefSeq" id="WP_015249692.1">
    <property type="nucleotide sequence ID" value="NC_019892.1"/>
</dbReference>
<evidence type="ECO:0000259" key="1">
    <source>
        <dbReference type="PROSITE" id="PS51733"/>
    </source>
</evidence>
<dbReference type="InterPro" id="IPR050664">
    <property type="entry name" value="Octanoyltrans_LipM/LipL"/>
</dbReference>
<dbReference type="SUPFAM" id="SSF55681">
    <property type="entry name" value="Class II aaRS and biotin synthetases"/>
    <property type="match status" value="1"/>
</dbReference>
<dbReference type="PANTHER" id="PTHR43679:SF2">
    <property type="entry name" value="OCTANOYL-[GCVH]:PROTEIN N-OCTANOYLTRANSFERASE"/>
    <property type="match status" value="1"/>
</dbReference>
<accession>L0DMJ7</accession>
<dbReference type="CDD" id="cd16443">
    <property type="entry name" value="LplA"/>
    <property type="match status" value="1"/>
</dbReference>
<protein>
    <submittedName>
        <fullName evidence="2">Lipoate-protein ligase A</fullName>
    </submittedName>
</protein>
<sequence>MRYLDLTLPEIHSNLALDEALLIAAEEREAGPSLRVWESPTLAVVLGASGRLHEDVLVDACQADGVAIARRASGGGTVLVGPGALNVSIVLAADVAPGLTAVDLAQRFVLSRLADAIRARGPAVEILGQGDLTLDLRKFSGSAQRRLRNHFLVHASILYDFPLHLVPRYTGLPRRQPPYRGQRTHEDFLTNLPLTRKNLLEAITGAWLPDDRHPELMNPPEDLIHDLLAAKFADPAWIERL</sequence>
<keyword evidence="3" id="KW-1185">Reference proteome</keyword>
<dbReference type="GO" id="GO:0016874">
    <property type="term" value="F:ligase activity"/>
    <property type="evidence" value="ECO:0007669"/>
    <property type="project" value="UniProtKB-KW"/>
</dbReference>
<name>L0DMJ7_SINAD</name>
<organism evidence="2 3">
    <name type="scientific">Singulisphaera acidiphila (strain ATCC BAA-1392 / DSM 18658 / VKM B-2454 / MOB10)</name>
    <dbReference type="NCBI Taxonomy" id="886293"/>
    <lineage>
        <taxon>Bacteria</taxon>
        <taxon>Pseudomonadati</taxon>
        <taxon>Planctomycetota</taxon>
        <taxon>Planctomycetia</taxon>
        <taxon>Isosphaerales</taxon>
        <taxon>Isosphaeraceae</taxon>
        <taxon>Singulisphaera</taxon>
    </lineage>
</organism>
<evidence type="ECO:0000313" key="2">
    <source>
        <dbReference type="EMBL" id="AGA30609.1"/>
    </source>
</evidence>
<dbReference type="Gene3D" id="3.30.930.10">
    <property type="entry name" value="Bira Bifunctional Protein, Domain 2"/>
    <property type="match status" value="1"/>
</dbReference>
<reference evidence="2 3" key="1">
    <citation type="submission" date="2012-02" db="EMBL/GenBank/DDBJ databases">
        <title>Complete sequence of chromosome of Singulisphaera acidiphila DSM 18658.</title>
        <authorList>
            <consortium name="US DOE Joint Genome Institute (JGI-PGF)"/>
            <person name="Lucas S."/>
            <person name="Copeland A."/>
            <person name="Lapidus A."/>
            <person name="Glavina del Rio T."/>
            <person name="Dalin E."/>
            <person name="Tice H."/>
            <person name="Bruce D."/>
            <person name="Goodwin L."/>
            <person name="Pitluck S."/>
            <person name="Peters L."/>
            <person name="Ovchinnikova G."/>
            <person name="Chertkov O."/>
            <person name="Kyrpides N."/>
            <person name="Mavromatis K."/>
            <person name="Ivanova N."/>
            <person name="Brettin T."/>
            <person name="Detter J.C."/>
            <person name="Han C."/>
            <person name="Larimer F."/>
            <person name="Land M."/>
            <person name="Hauser L."/>
            <person name="Markowitz V."/>
            <person name="Cheng J.-F."/>
            <person name="Hugenholtz P."/>
            <person name="Woyke T."/>
            <person name="Wu D."/>
            <person name="Tindall B."/>
            <person name="Pomrenke H."/>
            <person name="Brambilla E."/>
            <person name="Klenk H.-P."/>
            <person name="Eisen J.A."/>
        </authorList>
    </citation>
    <scope>NUCLEOTIDE SEQUENCE [LARGE SCALE GENOMIC DNA]</scope>
    <source>
        <strain evidence="3">ATCC BAA-1392 / DSM 18658 / VKM B-2454 / MOB10</strain>
    </source>
</reference>
<evidence type="ECO:0000313" key="3">
    <source>
        <dbReference type="Proteomes" id="UP000010798"/>
    </source>
</evidence>
<dbReference type="Pfam" id="PF21948">
    <property type="entry name" value="LplA-B_cat"/>
    <property type="match status" value="1"/>
</dbReference>
<dbReference type="Proteomes" id="UP000010798">
    <property type="component" value="Chromosome"/>
</dbReference>
<dbReference type="InterPro" id="IPR004143">
    <property type="entry name" value="BPL_LPL_catalytic"/>
</dbReference>
<keyword evidence="2" id="KW-0436">Ligase</keyword>